<keyword evidence="11" id="KW-1185">Reference proteome</keyword>
<dbReference type="EMBL" id="OU015568">
    <property type="protein sequence ID" value="CAG5091510.1"/>
    <property type="molecule type" value="Genomic_DNA"/>
</dbReference>
<keyword evidence="3 9" id="KW-0808">Transferase</keyword>
<comment type="similarity">
    <text evidence="2 9">Belongs to the sulfotransferase 2 family.</text>
</comment>
<evidence type="ECO:0000256" key="1">
    <source>
        <dbReference type="ARBA" id="ARBA00004323"/>
    </source>
</evidence>
<keyword evidence="9" id="KW-0735">Signal-anchor</keyword>
<keyword evidence="7" id="KW-0472">Membrane</keyword>
<comment type="subcellular location">
    <subcellularLocation>
        <location evidence="1 9">Golgi apparatus membrane</location>
        <topology evidence="1 9">Single-pass type II membrane protein</topology>
    </subcellularLocation>
</comment>
<reference evidence="10 11" key="1">
    <citation type="submission" date="2021-04" db="EMBL/GenBank/DDBJ databases">
        <authorList>
            <person name="Bliznina A."/>
        </authorList>
    </citation>
    <scope>NUCLEOTIDE SEQUENCE [LARGE SCALE GENOMIC DNA]</scope>
</reference>
<evidence type="ECO:0000256" key="4">
    <source>
        <dbReference type="ARBA" id="ARBA00022692"/>
    </source>
</evidence>
<gene>
    <name evidence="10" type="ORF">OKIOD_LOCUS4644</name>
</gene>
<keyword evidence="5" id="KW-1133">Transmembrane helix</keyword>
<evidence type="ECO:0000256" key="8">
    <source>
        <dbReference type="ARBA" id="ARBA00023180"/>
    </source>
</evidence>
<dbReference type="InterPro" id="IPR005331">
    <property type="entry name" value="Sulfotransferase"/>
</dbReference>
<proteinExistence type="inferred from homology"/>
<sequence>MDFECSPCFVDYTIVTKQETSSTDTEFVTERAQLKGLTHLPGQYSDSPLLSSGLIDFYKDIPEEIIKKLYKIYFVDFLLFGYAIDEFHSNK</sequence>
<accession>A0ABN7S347</accession>
<evidence type="ECO:0000256" key="2">
    <source>
        <dbReference type="ARBA" id="ARBA00006339"/>
    </source>
</evidence>
<name>A0ABN7S347_OIKDI</name>
<evidence type="ECO:0000256" key="5">
    <source>
        <dbReference type="ARBA" id="ARBA00022989"/>
    </source>
</evidence>
<dbReference type="PANTHER" id="PTHR12137">
    <property type="entry name" value="CARBOHYDRATE SULFOTRANSFERASE"/>
    <property type="match status" value="1"/>
</dbReference>
<dbReference type="PANTHER" id="PTHR12137:SF54">
    <property type="entry name" value="CARBOHYDRATE SULFOTRANSFERASE"/>
    <property type="match status" value="1"/>
</dbReference>
<dbReference type="Pfam" id="PF03567">
    <property type="entry name" value="Sulfotransfer_2"/>
    <property type="match status" value="1"/>
</dbReference>
<evidence type="ECO:0000256" key="9">
    <source>
        <dbReference type="RuleBase" id="RU364020"/>
    </source>
</evidence>
<keyword evidence="4" id="KW-0812">Transmembrane</keyword>
<keyword evidence="6 9" id="KW-0333">Golgi apparatus</keyword>
<evidence type="ECO:0000313" key="11">
    <source>
        <dbReference type="Proteomes" id="UP001158576"/>
    </source>
</evidence>
<protein>
    <recommendedName>
        <fullName evidence="9">Carbohydrate sulfotransferase</fullName>
        <ecNumber evidence="9">2.8.2.-</ecNumber>
    </recommendedName>
</protein>
<keyword evidence="8 9" id="KW-0325">Glycoprotein</keyword>
<dbReference type="Proteomes" id="UP001158576">
    <property type="component" value="Chromosome PAR"/>
</dbReference>
<dbReference type="EC" id="2.8.2.-" evidence="9"/>
<keyword evidence="9" id="KW-0119">Carbohydrate metabolism</keyword>
<evidence type="ECO:0000256" key="3">
    <source>
        <dbReference type="ARBA" id="ARBA00022679"/>
    </source>
</evidence>
<dbReference type="InterPro" id="IPR018011">
    <property type="entry name" value="Carb_sulfotrans_8-10"/>
</dbReference>
<evidence type="ECO:0000256" key="7">
    <source>
        <dbReference type="ARBA" id="ARBA00023136"/>
    </source>
</evidence>
<organism evidence="10 11">
    <name type="scientific">Oikopleura dioica</name>
    <name type="common">Tunicate</name>
    <dbReference type="NCBI Taxonomy" id="34765"/>
    <lineage>
        <taxon>Eukaryota</taxon>
        <taxon>Metazoa</taxon>
        <taxon>Chordata</taxon>
        <taxon>Tunicata</taxon>
        <taxon>Appendicularia</taxon>
        <taxon>Copelata</taxon>
        <taxon>Oikopleuridae</taxon>
        <taxon>Oikopleura</taxon>
    </lineage>
</organism>
<evidence type="ECO:0000256" key="6">
    <source>
        <dbReference type="ARBA" id="ARBA00023034"/>
    </source>
</evidence>
<evidence type="ECO:0000313" key="10">
    <source>
        <dbReference type="EMBL" id="CAG5091510.1"/>
    </source>
</evidence>